<organism evidence="3 4">
    <name type="scientific">Allorhizobium taibaishanense</name>
    <dbReference type="NCBI Taxonomy" id="887144"/>
    <lineage>
        <taxon>Bacteria</taxon>
        <taxon>Pseudomonadati</taxon>
        <taxon>Pseudomonadota</taxon>
        <taxon>Alphaproteobacteria</taxon>
        <taxon>Hyphomicrobiales</taxon>
        <taxon>Rhizobiaceae</taxon>
        <taxon>Rhizobium/Agrobacterium group</taxon>
        <taxon>Allorhizobium</taxon>
    </lineage>
</organism>
<evidence type="ECO:0000313" key="3">
    <source>
        <dbReference type="EMBL" id="OLP47437.1"/>
    </source>
</evidence>
<evidence type="ECO:0000313" key="5">
    <source>
        <dbReference type="Proteomes" id="UP000544107"/>
    </source>
</evidence>
<proteinExistence type="predicted"/>
<feature type="transmembrane region" description="Helical" evidence="1">
    <location>
        <begin position="59"/>
        <end position="77"/>
    </location>
</feature>
<keyword evidence="1" id="KW-0812">Transmembrane</keyword>
<dbReference type="Pfam" id="PF19600">
    <property type="entry name" value="DUF6105"/>
    <property type="match status" value="1"/>
</dbReference>
<dbReference type="STRING" id="887144.BJF91_03180"/>
<sequence length="106" mass="11978">MKYLLLFWAGPILLLGSWYYLSLNDMSFGFFMLTRKTHDLVFAIYGNVLGIAPESIPPLVMRAIAVDSTVLFSLVAFRRRKQIAAWWKARQLQGVAARPESLSSAP</sequence>
<keyword evidence="4" id="KW-1185">Reference proteome</keyword>
<gene>
    <name evidence="3" type="ORF">BJF91_03180</name>
    <name evidence="2" type="ORF">GGQ71_001900</name>
</gene>
<protein>
    <recommendedName>
        <fullName evidence="6">Transmembrane protein</fullName>
    </recommendedName>
</protein>
<evidence type="ECO:0000256" key="1">
    <source>
        <dbReference type="SAM" id="Phobius"/>
    </source>
</evidence>
<dbReference type="InterPro" id="IPR046087">
    <property type="entry name" value="DUF6105"/>
</dbReference>
<dbReference type="OrthoDB" id="7906687at2"/>
<reference evidence="2 5" key="2">
    <citation type="submission" date="2020-08" db="EMBL/GenBank/DDBJ databases">
        <title>Genomic Encyclopedia of Type Strains, Phase IV (KMG-IV): sequencing the most valuable type-strain genomes for metagenomic binning, comparative biology and taxonomic classification.</title>
        <authorList>
            <person name="Goeker M."/>
        </authorList>
    </citation>
    <scope>NUCLEOTIDE SEQUENCE [LARGE SCALE GENOMIC DNA]</scope>
    <source>
        <strain evidence="2 5">DSM 100021</strain>
    </source>
</reference>
<dbReference type="Proteomes" id="UP000185598">
    <property type="component" value="Unassembled WGS sequence"/>
</dbReference>
<keyword evidence="1" id="KW-1133">Transmembrane helix</keyword>
<keyword evidence="1" id="KW-0472">Membrane</keyword>
<dbReference type="EMBL" id="MKIN01000027">
    <property type="protein sequence ID" value="OLP47437.1"/>
    <property type="molecule type" value="Genomic_DNA"/>
</dbReference>
<evidence type="ECO:0008006" key="6">
    <source>
        <dbReference type="Google" id="ProtNLM"/>
    </source>
</evidence>
<reference evidence="3 4" key="1">
    <citation type="submission" date="2016-09" db="EMBL/GenBank/DDBJ databases">
        <title>Rhizobium oryziradicis sp. nov., isolated from the root of rice.</title>
        <authorList>
            <person name="Zhao J."/>
            <person name="Zhang X."/>
        </authorList>
    </citation>
    <scope>NUCLEOTIDE SEQUENCE [LARGE SCALE GENOMIC DNA]</scope>
    <source>
        <strain evidence="3 4">14971</strain>
    </source>
</reference>
<dbReference type="RefSeq" id="WP_075616618.1">
    <property type="nucleotide sequence ID" value="NZ_JACIED010000002.1"/>
</dbReference>
<dbReference type="AlphaFoldDB" id="A0A1Q8ZYU0"/>
<evidence type="ECO:0000313" key="4">
    <source>
        <dbReference type="Proteomes" id="UP000185598"/>
    </source>
</evidence>
<evidence type="ECO:0000313" key="2">
    <source>
        <dbReference type="EMBL" id="MBB4007637.1"/>
    </source>
</evidence>
<comment type="caution">
    <text evidence="3">The sequence shown here is derived from an EMBL/GenBank/DDBJ whole genome shotgun (WGS) entry which is preliminary data.</text>
</comment>
<accession>A0A1Q8ZYU0</accession>
<dbReference type="Proteomes" id="UP000544107">
    <property type="component" value="Unassembled WGS sequence"/>
</dbReference>
<name>A0A1Q8ZYU0_9HYPH</name>
<dbReference type="EMBL" id="JACIED010000002">
    <property type="protein sequence ID" value="MBB4007637.1"/>
    <property type="molecule type" value="Genomic_DNA"/>
</dbReference>